<gene>
    <name evidence="3" type="ORF">BRADI_1g46192v3</name>
</gene>
<evidence type="ECO:0000313" key="3">
    <source>
        <dbReference type="EMBL" id="PNT76232.1"/>
    </source>
</evidence>
<feature type="compositionally biased region" description="Acidic residues" evidence="1">
    <location>
        <begin position="371"/>
        <end position="382"/>
    </location>
</feature>
<dbReference type="Pfam" id="PF04195">
    <property type="entry name" value="Transposase_28"/>
    <property type="match status" value="1"/>
</dbReference>
<dbReference type="Proteomes" id="UP000008810">
    <property type="component" value="Chromosome 1"/>
</dbReference>
<dbReference type="OrthoDB" id="685425at2759"/>
<dbReference type="PANTHER" id="PTHR33026">
    <property type="entry name" value="OS06G0360600 PROTEIN"/>
    <property type="match status" value="1"/>
</dbReference>
<protein>
    <recommendedName>
        <fullName evidence="2">Transposase (putative) gypsy type domain-containing protein</fullName>
    </recommendedName>
</protein>
<dbReference type="InterPro" id="IPR007321">
    <property type="entry name" value="Transposase_28"/>
</dbReference>
<dbReference type="AlphaFoldDB" id="A0A2K2DPN7"/>
<dbReference type="EMBL" id="CM000880">
    <property type="protein sequence ID" value="PNT76232.1"/>
    <property type="molecule type" value="Genomic_DNA"/>
</dbReference>
<evidence type="ECO:0000313" key="4">
    <source>
        <dbReference type="EnsemblPlants" id="PNT76232"/>
    </source>
</evidence>
<feature type="region of interest" description="Disordered" evidence="1">
    <location>
        <begin position="1"/>
        <end position="49"/>
    </location>
</feature>
<reference evidence="3 4" key="1">
    <citation type="journal article" date="2010" name="Nature">
        <title>Genome sequencing and analysis of the model grass Brachypodium distachyon.</title>
        <authorList>
            <consortium name="International Brachypodium Initiative"/>
        </authorList>
    </citation>
    <scope>NUCLEOTIDE SEQUENCE [LARGE SCALE GENOMIC DNA]</scope>
    <source>
        <strain evidence="3 4">Bd21</strain>
    </source>
</reference>
<keyword evidence="5" id="KW-1185">Reference proteome</keyword>
<feature type="region of interest" description="Disordered" evidence="1">
    <location>
        <begin position="324"/>
        <end position="436"/>
    </location>
</feature>
<dbReference type="PANTHER" id="PTHR33026:SF7">
    <property type="entry name" value="OS03G0100275 PROTEIN"/>
    <property type="match status" value="1"/>
</dbReference>
<dbReference type="Gramene" id="PNT76232">
    <property type="protein sequence ID" value="PNT76232"/>
    <property type="gene ID" value="BRADI_1g46192v3"/>
</dbReference>
<evidence type="ECO:0000313" key="5">
    <source>
        <dbReference type="Proteomes" id="UP000008810"/>
    </source>
</evidence>
<feature type="compositionally biased region" description="Low complexity" evidence="1">
    <location>
        <begin position="7"/>
        <end position="16"/>
    </location>
</feature>
<reference evidence="4" key="3">
    <citation type="submission" date="2018-08" db="UniProtKB">
        <authorList>
            <consortium name="EnsemblPlants"/>
        </authorList>
    </citation>
    <scope>IDENTIFICATION</scope>
    <source>
        <strain evidence="4">cv. Bd21</strain>
    </source>
</reference>
<proteinExistence type="predicted"/>
<accession>A0A2K2DPN7</accession>
<reference evidence="3" key="2">
    <citation type="submission" date="2017-06" db="EMBL/GenBank/DDBJ databases">
        <title>WGS assembly of Brachypodium distachyon.</title>
        <authorList>
            <consortium name="The International Brachypodium Initiative"/>
            <person name="Lucas S."/>
            <person name="Harmon-Smith M."/>
            <person name="Lail K."/>
            <person name="Tice H."/>
            <person name="Grimwood J."/>
            <person name="Bruce D."/>
            <person name="Barry K."/>
            <person name="Shu S."/>
            <person name="Lindquist E."/>
            <person name="Wang M."/>
            <person name="Pitluck S."/>
            <person name="Vogel J.P."/>
            <person name="Garvin D.F."/>
            <person name="Mockler T.C."/>
            <person name="Schmutz J."/>
            <person name="Rokhsar D."/>
            <person name="Bevan M.W."/>
        </authorList>
    </citation>
    <scope>NUCLEOTIDE SEQUENCE</scope>
    <source>
        <strain evidence="3">Bd21</strain>
    </source>
</reference>
<evidence type="ECO:0000256" key="1">
    <source>
        <dbReference type="SAM" id="MobiDB-lite"/>
    </source>
</evidence>
<organism evidence="3">
    <name type="scientific">Brachypodium distachyon</name>
    <name type="common">Purple false brome</name>
    <name type="synonym">Trachynia distachya</name>
    <dbReference type="NCBI Taxonomy" id="15368"/>
    <lineage>
        <taxon>Eukaryota</taxon>
        <taxon>Viridiplantae</taxon>
        <taxon>Streptophyta</taxon>
        <taxon>Embryophyta</taxon>
        <taxon>Tracheophyta</taxon>
        <taxon>Spermatophyta</taxon>
        <taxon>Magnoliopsida</taxon>
        <taxon>Liliopsida</taxon>
        <taxon>Poales</taxon>
        <taxon>Poaceae</taxon>
        <taxon>BOP clade</taxon>
        <taxon>Pooideae</taxon>
        <taxon>Stipodae</taxon>
        <taxon>Brachypodieae</taxon>
        <taxon>Brachypodium</taxon>
    </lineage>
</organism>
<name>A0A2K2DPN7_BRADI</name>
<dbReference type="EnsemblPlants" id="PNT76232">
    <property type="protein sequence ID" value="PNT76232"/>
    <property type="gene ID" value="BRADI_1g46192v3"/>
</dbReference>
<dbReference type="InParanoid" id="A0A2K2DPN7"/>
<feature type="domain" description="Transposase (putative) gypsy type" evidence="2">
    <location>
        <begin position="94"/>
        <end position="161"/>
    </location>
</feature>
<evidence type="ECO:0000259" key="2">
    <source>
        <dbReference type="Pfam" id="PF04195"/>
    </source>
</evidence>
<sequence length="605" mass="66725">MGRKKVSSAVGASAAADGKRACRDAPPALDKKSKKAAKAAPGGDKKTGEWKRSGIMACHLSVMRKHGLIPGEDSGKVRVPGNEVTPRPKPGERVVFYDFVIRGLSLPAHFFFHALLLVYGLQMHDQTPNSYLHIACFIKLCACYLGVEPHWGLWKKLFIIKRQGKGDRIYKTGGANIQVRGDVQYFSLHQIESVQQWRTRWFYLQDEPVDGKDFSLPEFSASAQVRKLKSWNHELTAEEDVEATVLLKQVAELQQTLEKEVSGVQLIALFMKRRIQSIQARAHSMWEYSGSSDSTRICAEDLSDEDLLTRVGVVTRKEVTLEDLESPLPPYGPDRSLMLQGHPELTSQPPLDEGVPADDDETVDCSNSDALYEDDMDEEEDDHQSRKHGRSSEAEQSIGDSHQHEVPEEMIPSSAMAVSDEPKLQSPSPSAPLTKKAKVTVKLKGRLRIFDVSSSGSSSSESLEAECLLGSMRGARFFTGEELARQASRDGTDSDCCSTVDFSIPASYWGLDSGKPCLTKQANRLRDVAVGNSQEWRSKYEQLVADSAKELAVARAEVDAAVKQAKLEAQESLALERKEAASRDDDLKTQLSAAIDALSGEFNGN</sequence>